<gene>
    <name evidence="1" type="ORF">GPM918_LOCUS16470</name>
    <name evidence="2" type="ORF">OVA965_LOCUS30041</name>
    <name evidence="3" type="ORF">SRO942_LOCUS16470</name>
    <name evidence="4" type="ORF">TMI583_LOCUS30839</name>
</gene>
<evidence type="ECO:0000313" key="2">
    <source>
        <dbReference type="EMBL" id="CAF1334376.1"/>
    </source>
</evidence>
<proteinExistence type="predicted"/>
<evidence type="ECO:0000313" key="5">
    <source>
        <dbReference type="Proteomes" id="UP000663829"/>
    </source>
</evidence>
<comment type="caution">
    <text evidence="1">The sequence shown here is derived from an EMBL/GenBank/DDBJ whole genome shotgun (WGS) entry which is preliminary data.</text>
</comment>
<sequence>RIYYDITRSDGTIHTVKKCGWTGSCKWGFAGGLGFRACTTYTVPSSHIALNVTMQFLTPTAWYSFWDWTWNDLIIKQYIRYNSSHPLCVCYETFGIVYNARAQKVHCEDVPCARSI</sequence>
<keyword evidence="5" id="KW-1185">Reference proteome</keyword>
<dbReference type="Proteomes" id="UP000677228">
    <property type="component" value="Unassembled WGS sequence"/>
</dbReference>
<name>A0A814KSG9_9BILA</name>
<dbReference type="EMBL" id="CAJNOK010021574">
    <property type="protein sequence ID" value="CAF1334376.1"/>
    <property type="molecule type" value="Genomic_DNA"/>
</dbReference>
<feature type="non-terminal residue" evidence="1">
    <location>
        <position position="1"/>
    </location>
</feature>
<dbReference type="EMBL" id="CAJOBA010043199">
    <property type="protein sequence ID" value="CAF4145805.1"/>
    <property type="molecule type" value="Genomic_DNA"/>
</dbReference>
<dbReference type="EMBL" id="CAJOBC010004335">
    <property type="protein sequence ID" value="CAF3823912.1"/>
    <property type="molecule type" value="Genomic_DNA"/>
</dbReference>
<dbReference type="Proteomes" id="UP000682733">
    <property type="component" value="Unassembled WGS sequence"/>
</dbReference>
<evidence type="ECO:0000313" key="4">
    <source>
        <dbReference type="EMBL" id="CAF4145805.1"/>
    </source>
</evidence>
<evidence type="ECO:0000313" key="3">
    <source>
        <dbReference type="EMBL" id="CAF3823912.1"/>
    </source>
</evidence>
<accession>A0A814KSG9</accession>
<reference evidence="1" key="1">
    <citation type="submission" date="2021-02" db="EMBL/GenBank/DDBJ databases">
        <authorList>
            <person name="Nowell W R."/>
        </authorList>
    </citation>
    <scope>NUCLEOTIDE SEQUENCE</scope>
</reference>
<dbReference type="Proteomes" id="UP000681722">
    <property type="component" value="Unassembled WGS sequence"/>
</dbReference>
<dbReference type="EMBL" id="CAJNOQ010004335">
    <property type="protein sequence ID" value="CAF1054739.1"/>
    <property type="molecule type" value="Genomic_DNA"/>
</dbReference>
<protein>
    <submittedName>
        <fullName evidence="1">Uncharacterized protein</fullName>
    </submittedName>
</protein>
<dbReference type="Proteomes" id="UP000663829">
    <property type="component" value="Unassembled WGS sequence"/>
</dbReference>
<organism evidence="1 5">
    <name type="scientific">Didymodactylos carnosus</name>
    <dbReference type="NCBI Taxonomy" id="1234261"/>
    <lineage>
        <taxon>Eukaryota</taxon>
        <taxon>Metazoa</taxon>
        <taxon>Spiralia</taxon>
        <taxon>Gnathifera</taxon>
        <taxon>Rotifera</taxon>
        <taxon>Eurotatoria</taxon>
        <taxon>Bdelloidea</taxon>
        <taxon>Philodinida</taxon>
        <taxon>Philodinidae</taxon>
        <taxon>Didymodactylos</taxon>
    </lineage>
</organism>
<evidence type="ECO:0000313" key="1">
    <source>
        <dbReference type="EMBL" id="CAF1054739.1"/>
    </source>
</evidence>
<dbReference type="AlphaFoldDB" id="A0A814KSG9"/>